<dbReference type="RefSeq" id="WP_105043299.1">
    <property type="nucleotide sequence ID" value="NZ_MQWA01000001.1"/>
</dbReference>
<organism evidence="1 2">
    <name type="scientific">Rubritalea profundi</name>
    <dbReference type="NCBI Taxonomy" id="1658618"/>
    <lineage>
        <taxon>Bacteria</taxon>
        <taxon>Pseudomonadati</taxon>
        <taxon>Verrucomicrobiota</taxon>
        <taxon>Verrucomicrobiia</taxon>
        <taxon>Verrucomicrobiales</taxon>
        <taxon>Rubritaleaceae</taxon>
        <taxon>Rubritalea</taxon>
    </lineage>
</organism>
<name>A0A2S7U1D1_9BACT</name>
<dbReference type="AlphaFoldDB" id="A0A2S7U1D1"/>
<keyword evidence="2" id="KW-1185">Reference proteome</keyword>
<gene>
    <name evidence="1" type="ORF">BSZ32_10105</name>
</gene>
<dbReference type="OrthoDB" id="189299at2"/>
<proteinExistence type="predicted"/>
<evidence type="ECO:0000313" key="2">
    <source>
        <dbReference type="Proteomes" id="UP000239907"/>
    </source>
</evidence>
<dbReference type="EMBL" id="MQWA01000001">
    <property type="protein sequence ID" value="PQJ28809.1"/>
    <property type="molecule type" value="Genomic_DNA"/>
</dbReference>
<evidence type="ECO:0008006" key="3">
    <source>
        <dbReference type="Google" id="ProtNLM"/>
    </source>
</evidence>
<protein>
    <recommendedName>
        <fullName evidence="3">Cytochrome c domain-containing protein</fullName>
    </recommendedName>
</protein>
<comment type="caution">
    <text evidence="1">The sequence shown here is derived from an EMBL/GenBank/DDBJ whole genome shotgun (WGS) entry which is preliminary data.</text>
</comment>
<sequence length="343" mass="38580">MLVFSKTSEQNNLISPNNQRAVYFSENYYVGYVPGGLIELVAADDPSGVMFYTFDPRAPEKQKAFKRNNTCLRCHASGNTRDIPGLLVRSVHADQDGQLALAWGTHLTVPSSPIQERWGGWYVSGTHGDLPHMGNKITKKLEDGEYRYNASHGQNVEDLSDYINTSAYLANTSDIVALMVMEHQIHMHNAFYAARVQYQRSEFLHQALHPGSDSEHSTQMQKLITRRSDEILAGLLFSDHAALPVDGVDGSAAFQKDFLAAAKSSKEGWSLRDFRLQKRLFKYRCSYTIHSKAFSLFPAPIKRRVLVNLRRHLTSAPIPGEPALSARERTRIHAILTETLKGY</sequence>
<accession>A0A2S7U1D1</accession>
<reference evidence="1 2" key="1">
    <citation type="submission" date="2016-12" db="EMBL/GenBank/DDBJ databases">
        <title>Study of bacterial adaptation to deep sea.</title>
        <authorList>
            <person name="Song J."/>
            <person name="Yoshizawa S."/>
            <person name="Kogure K."/>
        </authorList>
    </citation>
    <scope>NUCLEOTIDE SEQUENCE [LARGE SCALE GENOMIC DNA]</scope>
    <source>
        <strain evidence="1 2">SAORIC-165</strain>
    </source>
</reference>
<dbReference type="Proteomes" id="UP000239907">
    <property type="component" value="Unassembled WGS sequence"/>
</dbReference>
<evidence type="ECO:0000313" key="1">
    <source>
        <dbReference type="EMBL" id="PQJ28809.1"/>
    </source>
</evidence>